<accession>A0A8J7F2V2</accession>
<comment type="caution">
    <text evidence="1">The sequence shown here is derived from an EMBL/GenBank/DDBJ whole genome shotgun (WGS) entry which is preliminary data.</text>
</comment>
<organism evidence="1 2">
    <name type="scientific">Plectonema cf. radiosum LEGE 06105</name>
    <dbReference type="NCBI Taxonomy" id="945769"/>
    <lineage>
        <taxon>Bacteria</taxon>
        <taxon>Bacillati</taxon>
        <taxon>Cyanobacteriota</taxon>
        <taxon>Cyanophyceae</taxon>
        <taxon>Oscillatoriophycideae</taxon>
        <taxon>Oscillatoriales</taxon>
        <taxon>Microcoleaceae</taxon>
        <taxon>Plectonema</taxon>
    </lineage>
</organism>
<evidence type="ECO:0000313" key="2">
    <source>
        <dbReference type="Proteomes" id="UP000620559"/>
    </source>
</evidence>
<sequence length="122" mass="13823">MSTPRHHAEWLSLVEANGPFLSLPVLLKAFPNGLDAHEPEHFKLLRLAYEEYLDAEEEPAIHRAWVDFILRETLEFPDEVLLTGQAIPTTISATIAEQGETLRPDYIVCSEGFIPLIEERKG</sequence>
<dbReference type="Proteomes" id="UP000620559">
    <property type="component" value="Unassembled WGS sequence"/>
</dbReference>
<dbReference type="EMBL" id="JADEWL010000020">
    <property type="protein sequence ID" value="MBE9212883.1"/>
    <property type="molecule type" value="Genomic_DNA"/>
</dbReference>
<dbReference type="RefSeq" id="WP_193919231.1">
    <property type="nucleotide sequence ID" value="NZ_JADEWL010000020.1"/>
</dbReference>
<reference evidence="1" key="1">
    <citation type="submission" date="2020-10" db="EMBL/GenBank/DDBJ databases">
        <authorList>
            <person name="Castelo-Branco R."/>
            <person name="Eusebio N."/>
            <person name="Adriana R."/>
            <person name="Vieira A."/>
            <person name="Brugerolle De Fraissinette N."/>
            <person name="Rezende De Castro R."/>
            <person name="Schneider M.P."/>
            <person name="Vasconcelos V."/>
            <person name="Leao P.N."/>
        </authorList>
    </citation>
    <scope>NUCLEOTIDE SEQUENCE</scope>
    <source>
        <strain evidence="1">LEGE 06105</strain>
    </source>
</reference>
<keyword evidence="2" id="KW-1185">Reference proteome</keyword>
<dbReference type="AlphaFoldDB" id="A0A8J7F2V2"/>
<proteinExistence type="predicted"/>
<evidence type="ECO:0000313" key="1">
    <source>
        <dbReference type="EMBL" id="MBE9212883.1"/>
    </source>
</evidence>
<protein>
    <submittedName>
        <fullName evidence="1">Uncharacterized protein</fullName>
    </submittedName>
</protein>
<gene>
    <name evidence="1" type="ORF">IQ247_09285</name>
</gene>
<name>A0A8J7F2V2_9CYAN</name>